<dbReference type="KEGG" id="nwl:NWFMUON74_20280"/>
<evidence type="ECO:0000313" key="1">
    <source>
        <dbReference type="EMBL" id="BCK54256.1"/>
    </source>
</evidence>
<dbReference type="SUPFAM" id="SSF54593">
    <property type="entry name" value="Glyoxalase/Bleomycin resistance protein/Dihydroxybiphenyl dioxygenase"/>
    <property type="match status" value="1"/>
</dbReference>
<dbReference type="Pfam" id="PF13669">
    <property type="entry name" value="Glyoxalase_4"/>
    <property type="match status" value="1"/>
</dbReference>
<evidence type="ECO:0000313" key="2">
    <source>
        <dbReference type="Proteomes" id="UP000516173"/>
    </source>
</evidence>
<sequence>MNTFYHCFVVQDIQHATHDLTRALGVRWSPIRTGRLGEWDYRIVFSVEGPPFFEVIQGDPGSPWDATGGSRFDHIGYWSSDVTVDKRRLEERGARIEFDSCPYGRSFTYHRIDSIGVRVELVDIAVQEGFLHSWSPGGAAMPALDLDRPTPES</sequence>
<dbReference type="EMBL" id="AP023396">
    <property type="protein sequence ID" value="BCK54256.1"/>
    <property type="molecule type" value="Genomic_DNA"/>
</dbReference>
<proteinExistence type="predicted"/>
<dbReference type="RefSeq" id="WP_187687543.1">
    <property type="nucleotide sequence ID" value="NZ_AP023396.1"/>
</dbReference>
<organism evidence="1 2">
    <name type="scientific">Nocardia wallacei</name>
    <dbReference type="NCBI Taxonomy" id="480035"/>
    <lineage>
        <taxon>Bacteria</taxon>
        <taxon>Bacillati</taxon>
        <taxon>Actinomycetota</taxon>
        <taxon>Actinomycetes</taxon>
        <taxon>Mycobacteriales</taxon>
        <taxon>Nocardiaceae</taxon>
        <taxon>Nocardia</taxon>
    </lineage>
</organism>
<dbReference type="AlphaFoldDB" id="A0A7G1KIC9"/>
<evidence type="ECO:0008006" key="3">
    <source>
        <dbReference type="Google" id="ProtNLM"/>
    </source>
</evidence>
<dbReference type="Gene3D" id="3.10.180.10">
    <property type="entry name" value="2,3-Dihydroxybiphenyl 1,2-Dioxygenase, domain 1"/>
    <property type="match status" value="1"/>
</dbReference>
<name>A0A7G1KIC9_9NOCA</name>
<keyword evidence="2" id="KW-1185">Reference proteome</keyword>
<accession>A0A7G1KIC9</accession>
<gene>
    <name evidence="1" type="ORF">NWFMUON74_20280</name>
</gene>
<dbReference type="Proteomes" id="UP000516173">
    <property type="component" value="Chromosome"/>
</dbReference>
<protein>
    <recommendedName>
        <fullName evidence="3">VOC domain-containing protein</fullName>
    </recommendedName>
</protein>
<dbReference type="InterPro" id="IPR029068">
    <property type="entry name" value="Glyas_Bleomycin-R_OHBP_Dase"/>
</dbReference>
<reference evidence="1 2" key="1">
    <citation type="submission" date="2020-08" db="EMBL/GenBank/DDBJ databases">
        <title>Genome Sequencing of Nocardia wallacei strain FMUON74 and assembly.</title>
        <authorList>
            <person name="Toyokawa M."/>
            <person name="Uesaka K."/>
        </authorList>
    </citation>
    <scope>NUCLEOTIDE SEQUENCE [LARGE SCALE GENOMIC DNA]</scope>
    <source>
        <strain evidence="1 2">FMUON74</strain>
    </source>
</reference>
<dbReference type="GeneID" id="80346589"/>